<protein>
    <submittedName>
        <fullName evidence="2">Tetratricopeptide repeat protein</fullName>
    </submittedName>
</protein>
<dbReference type="RefSeq" id="WP_369327857.1">
    <property type="nucleotide sequence ID" value="NZ_JAULBC010000001.1"/>
</dbReference>
<keyword evidence="1" id="KW-0802">TPR repeat</keyword>
<evidence type="ECO:0000256" key="1">
    <source>
        <dbReference type="PROSITE-ProRule" id="PRU00339"/>
    </source>
</evidence>
<dbReference type="SMART" id="SM00028">
    <property type="entry name" value="TPR"/>
    <property type="match status" value="3"/>
</dbReference>
<dbReference type="InterPro" id="IPR011990">
    <property type="entry name" value="TPR-like_helical_dom_sf"/>
</dbReference>
<dbReference type="PROSITE" id="PS50005">
    <property type="entry name" value="TPR"/>
    <property type="match status" value="1"/>
</dbReference>
<dbReference type="PANTHER" id="PTHR44366:SF1">
    <property type="entry name" value="UDP-N-ACETYLGLUCOSAMINE--PEPTIDE N-ACETYLGLUCOSAMINYLTRANSFERASE 110 KDA SUBUNIT"/>
    <property type="match status" value="1"/>
</dbReference>
<accession>A0ABV3Z9C3</accession>
<sequence>MKKATLYIIASLACVSILAVVLIKYKKNLYKENSSVYVLLPRKGVAATTEEWKNTRLKAAALLRSIAADANDKKSLISLAQLYIQEGRITGNYAYYDKAALKYAKDALKLEPDNFEASVTESVIYLSQHHFAEGLQTAKKILIKNPYSSYVYGLIVDGNVEMGYYDSAVSSAERMIDLRPDLRSYSRVSYLREIYGDYAGAIEAMKLAVDAGPPGDETTEWARIQLGHLYENTGDLQNAKMQYTIALNERPGYAYALAGFARLAVAQKDYKTAIKYYTDANTQVTDFSIQEGLSDAYRLASQPDKAATLENSIINEMNKEALSGNTDENIGHYVDRELAYAYLNIHDYNKALEHALLEYNRRPDNIDVNEAVAWVYYNRGEYDKALPYLKTALKTNSKNPTLLHRAQLIQSKSELARNN</sequence>
<evidence type="ECO:0000313" key="2">
    <source>
        <dbReference type="EMBL" id="MEX6686462.1"/>
    </source>
</evidence>
<reference evidence="2 3" key="1">
    <citation type="submission" date="2023-07" db="EMBL/GenBank/DDBJ databases">
        <authorList>
            <person name="Lian W.-H."/>
        </authorList>
    </citation>
    <scope>NUCLEOTIDE SEQUENCE [LARGE SCALE GENOMIC DNA]</scope>
    <source>
        <strain evidence="2 3">SYSU DXS3180</strain>
    </source>
</reference>
<proteinExistence type="predicted"/>
<dbReference type="EMBL" id="JAULBC010000001">
    <property type="protein sequence ID" value="MEX6686462.1"/>
    <property type="molecule type" value="Genomic_DNA"/>
</dbReference>
<dbReference type="InterPro" id="IPR019734">
    <property type="entry name" value="TPR_rpt"/>
</dbReference>
<dbReference type="Proteomes" id="UP001560573">
    <property type="component" value="Unassembled WGS sequence"/>
</dbReference>
<dbReference type="Gene3D" id="1.25.40.10">
    <property type="entry name" value="Tetratricopeptide repeat domain"/>
    <property type="match status" value="3"/>
</dbReference>
<comment type="caution">
    <text evidence="2">The sequence shown here is derived from an EMBL/GenBank/DDBJ whole genome shotgun (WGS) entry which is preliminary data.</text>
</comment>
<name>A0ABV3Z9C3_9BACT</name>
<dbReference type="SUPFAM" id="SSF81901">
    <property type="entry name" value="HCP-like"/>
    <property type="match status" value="1"/>
</dbReference>
<dbReference type="PANTHER" id="PTHR44366">
    <property type="entry name" value="UDP-N-ACETYLGLUCOSAMINE--PEPTIDE N-ACETYLGLUCOSAMINYLTRANSFERASE 110 KDA SUBUNIT"/>
    <property type="match status" value="1"/>
</dbReference>
<feature type="repeat" description="TPR" evidence="1">
    <location>
        <begin position="366"/>
        <end position="399"/>
    </location>
</feature>
<organism evidence="2 3">
    <name type="scientific">Danxiaibacter flavus</name>
    <dbReference type="NCBI Taxonomy" id="3049108"/>
    <lineage>
        <taxon>Bacteria</taxon>
        <taxon>Pseudomonadati</taxon>
        <taxon>Bacteroidota</taxon>
        <taxon>Chitinophagia</taxon>
        <taxon>Chitinophagales</taxon>
        <taxon>Chitinophagaceae</taxon>
        <taxon>Danxiaibacter</taxon>
    </lineage>
</organism>
<evidence type="ECO:0000313" key="3">
    <source>
        <dbReference type="Proteomes" id="UP001560573"/>
    </source>
</evidence>
<dbReference type="Pfam" id="PF13432">
    <property type="entry name" value="TPR_16"/>
    <property type="match status" value="2"/>
</dbReference>
<gene>
    <name evidence="2" type="ORF">QTN47_03100</name>
</gene>
<keyword evidence="3" id="KW-1185">Reference proteome</keyword>
<dbReference type="SUPFAM" id="SSF48452">
    <property type="entry name" value="TPR-like"/>
    <property type="match status" value="1"/>
</dbReference>
<dbReference type="InterPro" id="IPR037919">
    <property type="entry name" value="OGT"/>
</dbReference>